<dbReference type="OrthoDB" id="64915at2759"/>
<dbReference type="GO" id="GO:0000166">
    <property type="term" value="F:nucleotide binding"/>
    <property type="evidence" value="ECO:0007669"/>
    <property type="project" value="InterPro"/>
</dbReference>
<name>A0A6A6P1Q6_9PEZI</name>
<dbReference type="AlphaFoldDB" id="A0A6A6P1Q6"/>
<organism evidence="2 3">
    <name type="scientific">Lineolata rhizophorae</name>
    <dbReference type="NCBI Taxonomy" id="578093"/>
    <lineage>
        <taxon>Eukaryota</taxon>
        <taxon>Fungi</taxon>
        <taxon>Dikarya</taxon>
        <taxon>Ascomycota</taxon>
        <taxon>Pezizomycotina</taxon>
        <taxon>Dothideomycetes</taxon>
        <taxon>Dothideomycetes incertae sedis</taxon>
        <taxon>Lineolatales</taxon>
        <taxon>Lineolataceae</taxon>
        <taxon>Lineolata</taxon>
    </lineage>
</organism>
<dbReference type="GO" id="GO:0005737">
    <property type="term" value="C:cytoplasm"/>
    <property type="evidence" value="ECO:0007669"/>
    <property type="project" value="TreeGrafter"/>
</dbReference>
<dbReference type="SUPFAM" id="SSF51735">
    <property type="entry name" value="NAD(P)-binding Rossmann-fold domains"/>
    <property type="match status" value="1"/>
</dbReference>
<reference evidence="2" key="1">
    <citation type="journal article" date="2020" name="Stud. Mycol.">
        <title>101 Dothideomycetes genomes: a test case for predicting lifestyles and emergence of pathogens.</title>
        <authorList>
            <person name="Haridas S."/>
            <person name="Albert R."/>
            <person name="Binder M."/>
            <person name="Bloem J."/>
            <person name="Labutti K."/>
            <person name="Salamov A."/>
            <person name="Andreopoulos B."/>
            <person name="Baker S."/>
            <person name="Barry K."/>
            <person name="Bills G."/>
            <person name="Bluhm B."/>
            <person name="Cannon C."/>
            <person name="Castanera R."/>
            <person name="Culley D."/>
            <person name="Daum C."/>
            <person name="Ezra D."/>
            <person name="Gonzalez J."/>
            <person name="Henrissat B."/>
            <person name="Kuo A."/>
            <person name="Liang C."/>
            <person name="Lipzen A."/>
            <person name="Lutzoni F."/>
            <person name="Magnuson J."/>
            <person name="Mondo S."/>
            <person name="Nolan M."/>
            <person name="Ohm R."/>
            <person name="Pangilinan J."/>
            <person name="Park H.-J."/>
            <person name="Ramirez L."/>
            <person name="Alfaro M."/>
            <person name="Sun H."/>
            <person name="Tritt A."/>
            <person name="Yoshinaga Y."/>
            <person name="Zwiers L.-H."/>
            <person name="Turgeon B."/>
            <person name="Goodwin S."/>
            <person name="Spatafora J."/>
            <person name="Crous P."/>
            <person name="Grigoriev I."/>
        </authorList>
    </citation>
    <scope>NUCLEOTIDE SEQUENCE</scope>
    <source>
        <strain evidence="2">ATCC 16933</strain>
    </source>
</reference>
<evidence type="ECO:0000259" key="1">
    <source>
        <dbReference type="Pfam" id="PF01408"/>
    </source>
</evidence>
<dbReference type="PANTHER" id="PTHR42840:SF7">
    <property type="entry name" value="BINDING ROSSMANN FOLD OXIDOREDUCTASE, PUTATIVE (AFU_ORTHOLOGUE AFUA_4G10190)-RELATED"/>
    <property type="match status" value="1"/>
</dbReference>
<dbReference type="GO" id="GO:0016491">
    <property type="term" value="F:oxidoreductase activity"/>
    <property type="evidence" value="ECO:0007669"/>
    <property type="project" value="TreeGrafter"/>
</dbReference>
<dbReference type="InterPro" id="IPR036291">
    <property type="entry name" value="NAD(P)-bd_dom_sf"/>
</dbReference>
<accession>A0A6A6P1Q6</accession>
<dbReference type="Pfam" id="PF01408">
    <property type="entry name" value="GFO_IDH_MocA"/>
    <property type="match status" value="1"/>
</dbReference>
<evidence type="ECO:0000313" key="2">
    <source>
        <dbReference type="EMBL" id="KAF2457697.1"/>
    </source>
</evidence>
<dbReference type="Gene3D" id="3.30.360.10">
    <property type="entry name" value="Dihydrodipicolinate Reductase, domain 2"/>
    <property type="match status" value="1"/>
</dbReference>
<proteinExistence type="predicted"/>
<dbReference type="EMBL" id="MU001679">
    <property type="protein sequence ID" value="KAF2457697.1"/>
    <property type="molecule type" value="Genomic_DNA"/>
</dbReference>
<dbReference type="InterPro" id="IPR000683">
    <property type="entry name" value="Gfo/Idh/MocA-like_OxRdtase_N"/>
</dbReference>
<dbReference type="Gene3D" id="3.40.50.720">
    <property type="entry name" value="NAD(P)-binding Rossmann-like Domain"/>
    <property type="match status" value="1"/>
</dbReference>
<dbReference type="GO" id="GO:0006740">
    <property type="term" value="P:NADPH regeneration"/>
    <property type="evidence" value="ECO:0007669"/>
    <property type="project" value="TreeGrafter"/>
</dbReference>
<gene>
    <name evidence="2" type="ORF">BDY21DRAFT_385463</name>
</gene>
<dbReference type="Proteomes" id="UP000799766">
    <property type="component" value="Unassembled WGS sequence"/>
</dbReference>
<feature type="domain" description="Gfo/Idh/MocA-like oxidoreductase N-terminal" evidence="1">
    <location>
        <begin position="5"/>
        <end position="128"/>
    </location>
</feature>
<protein>
    <recommendedName>
        <fullName evidence="1">Gfo/Idh/MocA-like oxidoreductase N-terminal domain-containing protein</fullName>
    </recommendedName>
</protein>
<evidence type="ECO:0000313" key="3">
    <source>
        <dbReference type="Proteomes" id="UP000799766"/>
    </source>
</evidence>
<keyword evidence="3" id="KW-1185">Reference proteome</keyword>
<dbReference type="PANTHER" id="PTHR42840">
    <property type="entry name" value="NAD(P)-BINDING ROSSMANN-FOLD SUPERFAMILY PROTEIN-RELATED"/>
    <property type="match status" value="1"/>
</dbReference>
<sequence>MTAVLRVGIIGCGEISQVAHIPNINFLSDKFRTTYLCDVSGQALTRCAAKVAPAPPKTTIDAEELCASDHVDVVLIANANAYHVPHAILALKHGKHCFVEKPVALCYRDIDRLIEAEKTSTGMVFVGYMRRYATAFLEACKEVGDMPRISYARVRDIVGPNSVFVEQSGTFPKKWTDIKEGDASELTQRDAEIASQALDREFGVELTPQSQAMLGLLGSLGSHDLSAMREIIGKPKAVLGASLDPPNMWTILFQFDGFAVTYESGINDVPVFDAHIEVYSPTKIVRVDYDTPYVKGLPITMTAREKVDGRPGAGSNGYQERVVRRTYEDAYTLEMLELYDCITKGATPKTTAYDAKNDIDIFRMILQAGEHNYA</sequence>